<gene>
    <name evidence="2" type="ORF">LSAT_V11C300110190</name>
</gene>
<evidence type="ECO:0000313" key="3">
    <source>
        <dbReference type="Proteomes" id="UP000235145"/>
    </source>
</evidence>
<dbReference type="EMBL" id="NBSK02000003">
    <property type="protein sequence ID" value="KAJ0219373.1"/>
    <property type="molecule type" value="Genomic_DNA"/>
</dbReference>
<organism evidence="2 3">
    <name type="scientific">Lactuca sativa</name>
    <name type="common">Garden lettuce</name>
    <dbReference type="NCBI Taxonomy" id="4236"/>
    <lineage>
        <taxon>Eukaryota</taxon>
        <taxon>Viridiplantae</taxon>
        <taxon>Streptophyta</taxon>
        <taxon>Embryophyta</taxon>
        <taxon>Tracheophyta</taxon>
        <taxon>Spermatophyta</taxon>
        <taxon>Magnoliopsida</taxon>
        <taxon>eudicotyledons</taxon>
        <taxon>Gunneridae</taxon>
        <taxon>Pentapetalae</taxon>
        <taxon>asterids</taxon>
        <taxon>campanulids</taxon>
        <taxon>Asterales</taxon>
        <taxon>Asteraceae</taxon>
        <taxon>Cichorioideae</taxon>
        <taxon>Cichorieae</taxon>
        <taxon>Lactucinae</taxon>
        <taxon>Lactuca</taxon>
    </lineage>
</organism>
<feature type="compositionally biased region" description="Low complexity" evidence="1">
    <location>
        <begin position="67"/>
        <end position="84"/>
    </location>
</feature>
<evidence type="ECO:0000313" key="2">
    <source>
        <dbReference type="EMBL" id="KAJ0219373.1"/>
    </source>
</evidence>
<keyword evidence="3" id="KW-1185">Reference proteome</keyword>
<feature type="region of interest" description="Disordered" evidence="1">
    <location>
        <begin position="65"/>
        <end position="101"/>
    </location>
</feature>
<evidence type="ECO:0000256" key="1">
    <source>
        <dbReference type="SAM" id="MobiDB-lite"/>
    </source>
</evidence>
<name>A0A9R1W8M8_LACSA</name>
<accession>A0A9R1W8M8</accession>
<reference evidence="2 3" key="1">
    <citation type="journal article" date="2017" name="Nat. Commun.">
        <title>Genome assembly with in vitro proximity ligation data and whole-genome triplication in lettuce.</title>
        <authorList>
            <person name="Reyes-Chin-Wo S."/>
            <person name="Wang Z."/>
            <person name="Yang X."/>
            <person name="Kozik A."/>
            <person name="Arikit S."/>
            <person name="Song C."/>
            <person name="Xia L."/>
            <person name="Froenicke L."/>
            <person name="Lavelle D.O."/>
            <person name="Truco M.J."/>
            <person name="Xia R."/>
            <person name="Zhu S."/>
            <person name="Xu C."/>
            <person name="Xu H."/>
            <person name="Xu X."/>
            <person name="Cox K."/>
            <person name="Korf I."/>
            <person name="Meyers B.C."/>
            <person name="Michelmore R.W."/>
        </authorList>
    </citation>
    <scope>NUCLEOTIDE SEQUENCE [LARGE SCALE GENOMIC DNA]</scope>
    <source>
        <strain evidence="3">cv. Salinas</strain>
        <tissue evidence="2">Seedlings</tissue>
    </source>
</reference>
<dbReference type="Proteomes" id="UP000235145">
    <property type="component" value="Unassembled WGS sequence"/>
</dbReference>
<comment type="caution">
    <text evidence="2">The sequence shown here is derived from an EMBL/GenBank/DDBJ whole genome shotgun (WGS) entry which is preliminary data.</text>
</comment>
<protein>
    <submittedName>
        <fullName evidence="2">Uncharacterized protein</fullName>
    </submittedName>
</protein>
<sequence>MMKYTVTGFQLPFKLKLQQFYILTFNFLILHENNIPRVFEPTPVEIHLSFFVRYINWTLDKVQSSLQQQMPPKEQSPSPQQQSPPKHRSPSLHPPQVQGAY</sequence>
<dbReference type="AlphaFoldDB" id="A0A9R1W8M8"/>
<proteinExistence type="predicted"/>